<proteinExistence type="predicted"/>
<sequence length="230" mass="26078">MLNAIFGSHRTSGRVNPNVALTSRVKALALAVWDSFNPIAMRYDRAMRTDPIHFRFDERKGVEVLTYVAERWPGITPFYASKVLFVADEEHINAYGRPITGDTFIAMPNGPVPSATYALIKGQLDAFGAPEAIFEAIEIRQGPRYKQIFARRPANREKLSPSDEECLDNAIAFCRGRDFDELSMLTHQNPAYQRAMPNGPMDPADMVRIDLPHRDEVLQEMRDFSRYGLL</sequence>
<keyword evidence="3" id="KW-1185">Reference proteome</keyword>
<name>A0ABW0P2S4_9HYPH</name>
<protein>
    <submittedName>
        <fullName evidence="2">Panacea domain-containing protein</fullName>
    </submittedName>
</protein>
<gene>
    <name evidence="2" type="ORF">ACFPN9_15405</name>
</gene>
<evidence type="ECO:0000313" key="3">
    <source>
        <dbReference type="Proteomes" id="UP001596060"/>
    </source>
</evidence>
<comment type="caution">
    <text evidence="2">The sequence shown here is derived from an EMBL/GenBank/DDBJ whole genome shotgun (WGS) entry which is preliminary data.</text>
</comment>
<evidence type="ECO:0000259" key="1">
    <source>
        <dbReference type="Pfam" id="PF13274"/>
    </source>
</evidence>
<evidence type="ECO:0000313" key="2">
    <source>
        <dbReference type="EMBL" id="MFC5506643.1"/>
    </source>
</evidence>
<dbReference type="Pfam" id="PF13274">
    <property type="entry name" value="SocA_Panacea"/>
    <property type="match status" value="1"/>
</dbReference>
<dbReference type="EMBL" id="JBHSLU010000047">
    <property type="protein sequence ID" value="MFC5506643.1"/>
    <property type="molecule type" value="Genomic_DNA"/>
</dbReference>
<dbReference type="InterPro" id="IPR025272">
    <property type="entry name" value="SocA_Panacea"/>
</dbReference>
<reference evidence="3" key="1">
    <citation type="journal article" date="2019" name="Int. J. Syst. Evol. Microbiol.">
        <title>The Global Catalogue of Microorganisms (GCM) 10K type strain sequencing project: providing services to taxonomists for standard genome sequencing and annotation.</title>
        <authorList>
            <consortium name="The Broad Institute Genomics Platform"/>
            <consortium name="The Broad Institute Genome Sequencing Center for Infectious Disease"/>
            <person name="Wu L."/>
            <person name="Ma J."/>
        </authorList>
    </citation>
    <scope>NUCLEOTIDE SEQUENCE [LARGE SCALE GENOMIC DNA]</scope>
    <source>
        <strain evidence="3">CCUG 43117</strain>
    </source>
</reference>
<accession>A0ABW0P2S4</accession>
<dbReference type="Proteomes" id="UP001596060">
    <property type="component" value="Unassembled WGS sequence"/>
</dbReference>
<dbReference type="RefSeq" id="WP_067993550.1">
    <property type="nucleotide sequence ID" value="NZ_JBHSLU010000047.1"/>
</dbReference>
<organism evidence="2 3">
    <name type="scientific">Bosea massiliensis</name>
    <dbReference type="NCBI Taxonomy" id="151419"/>
    <lineage>
        <taxon>Bacteria</taxon>
        <taxon>Pseudomonadati</taxon>
        <taxon>Pseudomonadota</taxon>
        <taxon>Alphaproteobacteria</taxon>
        <taxon>Hyphomicrobiales</taxon>
        <taxon>Boseaceae</taxon>
        <taxon>Bosea</taxon>
    </lineage>
</organism>
<feature type="domain" description="Antitoxin SocA-like Panacea" evidence="1">
    <location>
        <begin position="82"/>
        <end position="190"/>
    </location>
</feature>